<dbReference type="SUPFAM" id="SSF50985">
    <property type="entry name" value="RCC1/BLIP-II"/>
    <property type="match status" value="1"/>
</dbReference>
<evidence type="ECO:0000256" key="1">
    <source>
        <dbReference type="ARBA" id="ARBA00022658"/>
    </source>
</evidence>
<keyword evidence="1" id="KW-0344">Guanine-nucleotide releasing factor</keyword>
<keyword evidence="3" id="KW-0677">Repeat</keyword>
<dbReference type="Gene3D" id="2.130.10.30">
    <property type="entry name" value="Regulator of chromosome condensation 1/beta-lactamase-inhibitor protein II"/>
    <property type="match status" value="2"/>
</dbReference>
<dbReference type="PROSITE" id="PS50012">
    <property type="entry name" value="RCC1_3"/>
    <property type="match status" value="5"/>
</dbReference>
<dbReference type="Proteomes" id="UP000289857">
    <property type="component" value="Unassembled WGS sequence"/>
</dbReference>
<accession>A0A4Q1K6W4</accession>
<dbReference type="EMBL" id="SBKN01000006">
    <property type="protein sequence ID" value="RXR21807.1"/>
    <property type="molecule type" value="Genomic_DNA"/>
</dbReference>
<dbReference type="PROSITE" id="PS51257">
    <property type="entry name" value="PROKAR_LIPOPROTEIN"/>
    <property type="match status" value="1"/>
</dbReference>
<dbReference type="InterPro" id="IPR026444">
    <property type="entry name" value="Secre_tail"/>
</dbReference>
<dbReference type="NCBIfam" id="TIGR04183">
    <property type="entry name" value="Por_Secre_tail"/>
    <property type="match status" value="1"/>
</dbReference>
<evidence type="ECO:0000259" key="5">
    <source>
        <dbReference type="Pfam" id="PF25390"/>
    </source>
</evidence>
<evidence type="ECO:0000259" key="4">
    <source>
        <dbReference type="Pfam" id="PF18962"/>
    </source>
</evidence>
<feature type="domain" description="RCC1-like" evidence="5">
    <location>
        <begin position="25"/>
        <end position="271"/>
    </location>
</feature>
<comment type="caution">
    <text evidence="6">The sequence shown here is derived from an EMBL/GenBank/DDBJ whole genome shotgun (WGS) entry which is preliminary data.</text>
</comment>
<dbReference type="PANTHER" id="PTHR45982:SF1">
    <property type="entry name" value="REGULATOR OF CHROMOSOME CONDENSATION"/>
    <property type="match status" value="1"/>
</dbReference>
<feature type="domain" description="Secretion system C-terminal sorting" evidence="4">
    <location>
        <begin position="396"/>
        <end position="466"/>
    </location>
</feature>
<dbReference type="Pfam" id="PF25390">
    <property type="entry name" value="WD40_RLD"/>
    <property type="match status" value="1"/>
</dbReference>
<dbReference type="InterPro" id="IPR051553">
    <property type="entry name" value="Ran_GTPase-activating"/>
</dbReference>
<keyword evidence="7" id="KW-1185">Reference proteome</keyword>
<dbReference type="OrthoDB" id="1081439at2"/>
<dbReference type="GO" id="GO:0005085">
    <property type="term" value="F:guanyl-nucleotide exchange factor activity"/>
    <property type="evidence" value="ECO:0007669"/>
    <property type="project" value="TreeGrafter"/>
</dbReference>
<dbReference type="PANTHER" id="PTHR45982">
    <property type="entry name" value="REGULATOR OF CHROMOSOME CONDENSATION"/>
    <property type="match status" value="1"/>
</dbReference>
<dbReference type="AlphaFoldDB" id="A0A4Q1K6W4"/>
<gene>
    <name evidence="6" type="ORF">EQG61_09990</name>
</gene>
<dbReference type="PRINTS" id="PR00633">
    <property type="entry name" value="RCCNDNSATION"/>
</dbReference>
<reference evidence="7" key="1">
    <citation type="submission" date="2019-01" db="EMBL/GenBank/DDBJ databases">
        <title>Cytophagaceae bacterium strain CAR-16.</title>
        <authorList>
            <person name="Chen W.-M."/>
        </authorList>
    </citation>
    <scope>NUCLEOTIDE SEQUENCE [LARGE SCALE GENOMIC DNA]</scope>
    <source>
        <strain evidence="7">WWJ-16</strain>
    </source>
</reference>
<dbReference type="InterPro" id="IPR000408">
    <property type="entry name" value="Reg_chr_condens"/>
</dbReference>
<evidence type="ECO:0000256" key="2">
    <source>
        <dbReference type="ARBA" id="ARBA00022729"/>
    </source>
</evidence>
<dbReference type="InterPro" id="IPR058923">
    <property type="entry name" value="RCC1-like_dom"/>
</dbReference>
<evidence type="ECO:0000256" key="3">
    <source>
        <dbReference type="ARBA" id="ARBA00022737"/>
    </source>
</evidence>
<dbReference type="Pfam" id="PF13540">
    <property type="entry name" value="RCC1_2"/>
    <property type="match status" value="1"/>
</dbReference>
<evidence type="ECO:0000313" key="6">
    <source>
        <dbReference type="EMBL" id="RXR21807.1"/>
    </source>
</evidence>
<organism evidence="6 7">
    <name type="scientific">Flavobacterium stagni</name>
    <dbReference type="NCBI Taxonomy" id="2506421"/>
    <lineage>
        <taxon>Bacteria</taxon>
        <taxon>Pseudomonadati</taxon>
        <taxon>Bacteroidota</taxon>
        <taxon>Flavobacteriia</taxon>
        <taxon>Flavobacteriales</taxon>
        <taxon>Flavobacteriaceae</taxon>
        <taxon>Flavobacterium</taxon>
    </lineage>
</organism>
<dbReference type="Pfam" id="PF18962">
    <property type="entry name" value="Por_Secre_tail"/>
    <property type="match status" value="1"/>
</dbReference>
<dbReference type="PROSITE" id="PS00626">
    <property type="entry name" value="RCC1_2"/>
    <property type="match status" value="2"/>
</dbReference>
<dbReference type="GO" id="GO:0005737">
    <property type="term" value="C:cytoplasm"/>
    <property type="evidence" value="ECO:0007669"/>
    <property type="project" value="TreeGrafter"/>
</dbReference>
<proteinExistence type="predicted"/>
<evidence type="ECO:0000313" key="7">
    <source>
        <dbReference type="Proteomes" id="UP000289857"/>
    </source>
</evidence>
<dbReference type="InterPro" id="IPR009091">
    <property type="entry name" value="RCC1/BLIP-II"/>
</dbReference>
<sequence>MKKRFIVLLVILPFLLGAQTGTGCWRMVSSGNNFTLAIKNDGTLWGWGLNGNRLGLGYFSATENLPIQVGNANDWLVVSSGENHALALKTNGTLWSWGNGQFGQLGNGVFNSATFTVTQVGTANDWVAIAAGTGFSLALKNNGTLWSWGLNSTGQLGQNNTTNLNLPTQVGIATDWLKIEAGDQHALALKTNNSLWSWGNNTTGQLGDGSFNTSLIPIPIASALTFIEISAGFDHSMAIESGLTLYTWGNNTNGQLGDGTNTTSNVPIPISFSLDGLPSSCIAISAGQTHSLIIRNNATLWSAGFNNQGQLAQGNLTNLNTFIQVGSGTNWTQISAGFVHSHAMDSSADLWSAGRGIEGEMGIATNVNSSNLVNVACPTSLDNSDFQSHQGYKITPNPAHHFLKLQGDVTQIQALKLYTLTGQLILESVNLPIQETELNFPLPDIAAGSYILHIITPSKTYQKKIILE</sequence>
<name>A0A4Q1K6W4_9FLAO</name>
<dbReference type="RefSeq" id="WP_129461781.1">
    <property type="nucleotide sequence ID" value="NZ_SBKN01000006.1"/>
</dbReference>
<keyword evidence="2" id="KW-0732">Signal</keyword>
<protein>
    <submittedName>
        <fullName evidence="6">T9SS type A sorting domain-containing protein</fullName>
    </submittedName>
</protein>